<dbReference type="CDD" id="cd10027">
    <property type="entry name" value="UDG-F1-like"/>
    <property type="match status" value="1"/>
</dbReference>
<dbReference type="PANTHER" id="PTHR11264">
    <property type="entry name" value="URACIL-DNA GLYCOSYLASE"/>
    <property type="match status" value="1"/>
</dbReference>
<dbReference type="SUPFAM" id="SSF52141">
    <property type="entry name" value="Uracil-DNA glycosylase-like"/>
    <property type="match status" value="1"/>
</dbReference>
<evidence type="ECO:0000313" key="13">
    <source>
        <dbReference type="EMBL" id="MEN0645078.1"/>
    </source>
</evidence>
<dbReference type="SMART" id="SM00986">
    <property type="entry name" value="UDG"/>
    <property type="match status" value="1"/>
</dbReference>
<keyword evidence="6 9" id="KW-0227">DNA damage</keyword>
<gene>
    <name evidence="9" type="primary">ung</name>
    <name evidence="13" type="ORF">MKY91_18115</name>
</gene>
<dbReference type="PROSITE" id="PS00130">
    <property type="entry name" value="U_DNA_GLYCOSYLASE"/>
    <property type="match status" value="1"/>
</dbReference>
<keyword evidence="7 9" id="KW-0378">Hydrolase</keyword>
<dbReference type="InterPro" id="IPR036895">
    <property type="entry name" value="Uracil-DNA_glycosylase-like_sf"/>
</dbReference>
<evidence type="ECO:0000256" key="5">
    <source>
        <dbReference type="ARBA" id="ARBA00018429"/>
    </source>
</evidence>
<evidence type="ECO:0000256" key="8">
    <source>
        <dbReference type="ARBA" id="ARBA00023204"/>
    </source>
</evidence>
<evidence type="ECO:0000256" key="9">
    <source>
        <dbReference type="HAMAP-Rule" id="MF_00148"/>
    </source>
</evidence>
<dbReference type="InterPro" id="IPR002043">
    <property type="entry name" value="UDG_fam1"/>
</dbReference>
<evidence type="ECO:0000256" key="1">
    <source>
        <dbReference type="ARBA" id="ARBA00001400"/>
    </source>
</evidence>
<dbReference type="EMBL" id="JBCITK010000001">
    <property type="protein sequence ID" value="MEN0645078.1"/>
    <property type="molecule type" value="Genomic_DNA"/>
</dbReference>
<keyword evidence="13" id="KW-0326">Glycosidase</keyword>
<dbReference type="EC" id="3.2.2.27" evidence="4 9"/>
<dbReference type="NCBIfam" id="NF003589">
    <property type="entry name" value="PRK05254.1-2"/>
    <property type="match status" value="1"/>
</dbReference>
<keyword evidence="14" id="KW-1185">Reference proteome</keyword>
<dbReference type="RefSeq" id="WP_343131679.1">
    <property type="nucleotide sequence ID" value="NZ_JBCITK010000001.1"/>
</dbReference>
<evidence type="ECO:0000313" key="14">
    <source>
        <dbReference type="Proteomes" id="UP001418796"/>
    </source>
</evidence>
<dbReference type="SMART" id="SM00987">
    <property type="entry name" value="UreE_C"/>
    <property type="match status" value="1"/>
</dbReference>
<feature type="domain" description="Uracil-DNA glycosylase-like" evidence="12">
    <location>
        <begin position="49"/>
        <end position="209"/>
    </location>
</feature>
<dbReference type="Proteomes" id="UP001418796">
    <property type="component" value="Unassembled WGS sequence"/>
</dbReference>
<evidence type="ECO:0000256" key="6">
    <source>
        <dbReference type="ARBA" id="ARBA00022763"/>
    </source>
</evidence>
<evidence type="ECO:0000256" key="10">
    <source>
        <dbReference type="PROSITE-ProRule" id="PRU10072"/>
    </source>
</evidence>
<dbReference type="NCBIfam" id="NF003592">
    <property type="entry name" value="PRK05254.1-5"/>
    <property type="match status" value="1"/>
</dbReference>
<comment type="catalytic activity">
    <reaction evidence="1 9 11">
        <text>Hydrolyzes single-stranded DNA or mismatched double-stranded DNA and polynucleotides, releasing free uracil.</text>
        <dbReference type="EC" id="3.2.2.27"/>
    </reaction>
</comment>
<dbReference type="InterPro" id="IPR018085">
    <property type="entry name" value="Ura-DNA_Glyclase_AS"/>
</dbReference>
<sequence length="221" mass="25453">MKILQNGWQEQVASEFNKDYYLTLREFLKDEYQTQTIFPPMDEIFNALHLTDFHDVKVVIIGQDPYHGPNQAHGLSFSVKPEVPIPPSLKNIYKELQSDLAIEPPNHGTLTSWAKQGVLMLNNVLTVRRGEPASHKGRGWEQFTDAVIDTLDQREEPICFVLWGKHAQAKGERIKYAKHYILTSPHPSPFSARRGFFGSQPFSKINQWLKDQGKQPIDWEL</sequence>
<comment type="function">
    <text evidence="2 9 11">Excises uracil residues from the DNA which can arise as a result of misincorporation of dUMP residues by DNA polymerase or due to deamination of cytosine.</text>
</comment>
<accession>A0ABU9VPF3</accession>
<dbReference type="GO" id="GO:0004844">
    <property type="term" value="F:uracil DNA N-glycosylase activity"/>
    <property type="evidence" value="ECO:0007669"/>
    <property type="project" value="UniProtKB-EC"/>
</dbReference>
<dbReference type="Gene3D" id="3.40.470.10">
    <property type="entry name" value="Uracil-DNA glycosylase-like domain"/>
    <property type="match status" value="1"/>
</dbReference>
<dbReference type="NCBIfam" id="NF003588">
    <property type="entry name" value="PRK05254.1-1"/>
    <property type="match status" value="1"/>
</dbReference>
<proteinExistence type="inferred from homology"/>
<keyword evidence="9" id="KW-0963">Cytoplasm</keyword>
<dbReference type="NCBIfam" id="NF003591">
    <property type="entry name" value="PRK05254.1-4"/>
    <property type="match status" value="1"/>
</dbReference>
<dbReference type="NCBIfam" id="TIGR00628">
    <property type="entry name" value="ung"/>
    <property type="match status" value="1"/>
</dbReference>
<evidence type="ECO:0000256" key="4">
    <source>
        <dbReference type="ARBA" id="ARBA00012030"/>
    </source>
</evidence>
<feature type="active site" description="Proton acceptor" evidence="9 10">
    <location>
        <position position="64"/>
    </location>
</feature>
<evidence type="ECO:0000259" key="12">
    <source>
        <dbReference type="SMART" id="SM00986"/>
    </source>
</evidence>
<evidence type="ECO:0000256" key="11">
    <source>
        <dbReference type="RuleBase" id="RU003780"/>
    </source>
</evidence>
<name>A0ABU9VPF3_9BACI</name>
<comment type="subcellular location">
    <subcellularLocation>
        <location evidence="9">Cytoplasm</location>
    </subcellularLocation>
</comment>
<evidence type="ECO:0000256" key="3">
    <source>
        <dbReference type="ARBA" id="ARBA00008184"/>
    </source>
</evidence>
<dbReference type="PANTHER" id="PTHR11264:SF0">
    <property type="entry name" value="URACIL-DNA GLYCOSYLASE"/>
    <property type="match status" value="1"/>
</dbReference>
<comment type="similarity">
    <text evidence="3 9 11">Belongs to the uracil-DNA glycosylase (UDG) superfamily. UNG family.</text>
</comment>
<evidence type="ECO:0000256" key="2">
    <source>
        <dbReference type="ARBA" id="ARBA00002631"/>
    </source>
</evidence>
<reference evidence="13 14" key="1">
    <citation type="submission" date="2024-03" db="EMBL/GenBank/DDBJ databases">
        <title>Bacilli Hybrid Assemblies.</title>
        <authorList>
            <person name="Kovac J."/>
        </authorList>
    </citation>
    <scope>NUCLEOTIDE SEQUENCE [LARGE SCALE GENOMIC DNA]</scope>
    <source>
        <strain evidence="13 14">FSL R7-0666</strain>
    </source>
</reference>
<evidence type="ECO:0000256" key="7">
    <source>
        <dbReference type="ARBA" id="ARBA00022801"/>
    </source>
</evidence>
<dbReference type="InterPro" id="IPR005122">
    <property type="entry name" value="Uracil-DNA_glycosylase-like"/>
</dbReference>
<organism evidence="13 14">
    <name type="scientific">Alkalicoccobacillus gibsonii</name>
    <dbReference type="NCBI Taxonomy" id="79881"/>
    <lineage>
        <taxon>Bacteria</taxon>
        <taxon>Bacillati</taxon>
        <taxon>Bacillota</taxon>
        <taxon>Bacilli</taxon>
        <taxon>Bacillales</taxon>
        <taxon>Bacillaceae</taxon>
        <taxon>Alkalicoccobacillus</taxon>
    </lineage>
</organism>
<dbReference type="Pfam" id="PF03167">
    <property type="entry name" value="UDG"/>
    <property type="match status" value="1"/>
</dbReference>
<comment type="caution">
    <text evidence="13">The sequence shown here is derived from an EMBL/GenBank/DDBJ whole genome shotgun (WGS) entry which is preliminary data.</text>
</comment>
<keyword evidence="8 9" id="KW-0234">DNA repair</keyword>
<protein>
    <recommendedName>
        <fullName evidence="5 9">Uracil-DNA glycosylase</fullName>
        <shortName evidence="9">UDG</shortName>
        <ecNumber evidence="4 9">3.2.2.27</ecNumber>
    </recommendedName>
</protein>
<dbReference type="HAMAP" id="MF_00148">
    <property type="entry name" value="UDG"/>
    <property type="match status" value="1"/>
</dbReference>